<dbReference type="KEGG" id="bmei:Spa11_05980"/>
<dbReference type="InterPro" id="IPR029098">
    <property type="entry name" value="Acetyltransf_C"/>
</dbReference>
<organism evidence="9 10">
    <name type="scientific">Botrimarina mediterranea</name>
    <dbReference type="NCBI Taxonomy" id="2528022"/>
    <lineage>
        <taxon>Bacteria</taxon>
        <taxon>Pseudomonadati</taxon>
        <taxon>Planctomycetota</taxon>
        <taxon>Planctomycetia</taxon>
        <taxon>Pirellulales</taxon>
        <taxon>Lacipirellulaceae</taxon>
        <taxon>Botrimarina</taxon>
    </lineage>
</organism>
<proteinExistence type="predicted"/>
<keyword evidence="10" id="KW-1185">Reference proteome</keyword>
<keyword evidence="6" id="KW-0443">Lipid metabolism</keyword>
<evidence type="ECO:0000256" key="6">
    <source>
        <dbReference type="ARBA" id="ARBA00023098"/>
    </source>
</evidence>
<dbReference type="GO" id="GO:0008780">
    <property type="term" value="F:acyl-[acyl-carrier-protein]-UDP-N-acetylglucosamine O-acyltransferase activity"/>
    <property type="evidence" value="ECO:0007669"/>
    <property type="project" value="UniProtKB-EC"/>
</dbReference>
<dbReference type="InterPro" id="IPR037157">
    <property type="entry name" value="Acetyltransf_C_sf"/>
</dbReference>
<keyword evidence="5" id="KW-0677">Repeat</keyword>
<dbReference type="Gene3D" id="2.160.10.10">
    <property type="entry name" value="Hexapeptide repeat proteins"/>
    <property type="match status" value="1"/>
</dbReference>
<dbReference type="NCBIfam" id="TIGR01852">
    <property type="entry name" value="lipid_A_lpxA"/>
    <property type="match status" value="1"/>
</dbReference>
<keyword evidence="3" id="KW-0441">Lipid A biosynthesis</keyword>
<name>A0A518K3P5_9BACT</name>
<sequence>MVEAGAEIGDRCKLGPRSTVKSGVTLGCDNALSEGAVLGGLPQLAAPTGPPGRLVVGDRNVFRENVTVHLAMTEQGVTRIGNDCLLMVASHVAHDCVVADRVILTNNVMLAGHVTVGERAFLGGGSAVHQHCRVGRIAMVGGMARIVQDVLPFVTIDGDTGAVVGLNRVGLRRSGMSREEMAEIKEAYRIIYRSGESFADRLMMLSERFQEGPAAELEPFLRDTSRGYARERRSPPGGTIRVIDDAMDAPVLEMTEQKSKRRAG</sequence>
<evidence type="ECO:0000313" key="9">
    <source>
        <dbReference type="EMBL" id="QDV72423.1"/>
    </source>
</evidence>
<evidence type="ECO:0000313" key="10">
    <source>
        <dbReference type="Proteomes" id="UP000316426"/>
    </source>
</evidence>
<dbReference type="AlphaFoldDB" id="A0A518K3P5"/>
<dbReference type="EMBL" id="CP036349">
    <property type="protein sequence ID" value="QDV72423.1"/>
    <property type="molecule type" value="Genomic_DNA"/>
</dbReference>
<evidence type="ECO:0000256" key="7">
    <source>
        <dbReference type="ARBA" id="ARBA00023315"/>
    </source>
</evidence>
<protein>
    <submittedName>
        <fullName evidence="9">Acyl-[acyl-carrier-protein]--UDP-N-acetylglucosamine O-acyltransferase</fullName>
        <ecNumber evidence="9">2.3.1.129</ecNumber>
    </submittedName>
</protein>
<dbReference type="PIRSF" id="PIRSF000456">
    <property type="entry name" value="UDP-GlcNAc_acltr"/>
    <property type="match status" value="1"/>
</dbReference>
<keyword evidence="7 9" id="KW-0012">Acyltransferase</keyword>
<keyword evidence="1" id="KW-0963">Cytoplasm</keyword>
<dbReference type="PROSITE" id="PS00101">
    <property type="entry name" value="HEXAPEP_TRANSFERASES"/>
    <property type="match status" value="1"/>
</dbReference>
<dbReference type="InterPro" id="IPR010137">
    <property type="entry name" value="Lipid_A_LpxA"/>
</dbReference>
<evidence type="ECO:0000256" key="4">
    <source>
        <dbReference type="ARBA" id="ARBA00022679"/>
    </source>
</evidence>
<dbReference type="InterPro" id="IPR018357">
    <property type="entry name" value="Hexapep_transf_CS"/>
</dbReference>
<dbReference type="GO" id="GO:0009245">
    <property type="term" value="P:lipid A biosynthetic process"/>
    <property type="evidence" value="ECO:0007669"/>
    <property type="project" value="UniProtKB-KW"/>
</dbReference>
<dbReference type="GO" id="GO:0016020">
    <property type="term" value="C:membrane"/>
    <property type="evidence" value="ECO:0007669"/>
    <property type="project" value="GOC"/>
</dbReference>
<dbReference type="Pfam" id="PF13720">
    <property type="entry name" value="Acetyltransf_11"/>
    <property type="match status" value="1"/>
</dbReference>
<evidence type="ECO:0000256" key="1">
    <source>
        <dbReference type="ARBA" id="ARBA00022490"/>
    </source>
</evidence>
<dbReference type="Proteomes" id="UP000316426">
    <property type="component" value="Chromosome"/>
</dbReference>
<keyword evidence="2" id="KW-0444">Lipid biosynthesis</keyword>
<dbReference type="NCBIfam" id="NF003657">
    <property type="entry name" value="PRK05289.1"/>
    <property type="match status" value="1"/>
</dbReference>
<dbReference type="Gene3D" id="1.20.1180.10">
    <property type="entry name" value="Udp N-acetylglucosamine O-acyltransferase, C-terminal domain"/>
    <property type="match status" value="1"/>
</dbReference>
<gene>
    <name evidence="9" type="primary">lpxA_1</name>
    <name evidence="9" type="ORF">Spa11_05980</name>
</gene>
<dbReference type="EC" id="2.3.1.129" evidence="9"/>
<dbReference type="SUPFAM" id="SSF51161">
    <property type="entry name" value="Trimeric LpxA-like enzymes"/>
    <property type="match status" value="1"/>
</dbReference>
<keyword evidence="4 9" id="KW-0808">Transferase</keyword>
<dbReference type="InterPro" id="IPR011004">
    <property type="entry name" value="Trimer_LpxA-like_sf"/>
</dbReference>
<reference evidence="9 10" key="1">
    <citation type="submission" date="2019-02" db="EMBL/GenBank/DDBJ databases">
        <title>Deep-cultivation of Planctomycetes and their phenomic and genomic characterization uncovers novel biology.</title>
        <authorList>
            <person name="Wiegand S."/>
            <person name="Jogler M."/>
            <person name="Boedeker C."/>
            <person name="Pinto D."/>
            <person name="Vollmers J."/>
            <person name="Rivas-Marin E."/>
            <person name="Kohn T."/>
            <person name="Peeters S.H."/>
            <person name="Heuer A."/>
            <person name="Rast P."/>
            <person name="Oberbeckmann S."/>
            <person name="Bunk B."/>
            <person name="Jeske O."/>
            <person name="Meyerdierks A."/>
            <person name="Storesund J.E."/>
            <person name="Kallscheuer N."/>
            <person name="Luecker S."/>
            <person name="Lage O.M."/>
            <person name="Pohl T."/>
            <person name="Merkel B.J."/>
            <person name="Hornburger P."/>
            <person name="Mueller R.-W."/>
            <person name="Bruemmer F."/>
            <person name="Labrenz M."/>
            <person name="Spormann A.M."/>
            <person name="Op den Camp H."/>
            <person name="Overmann J."/>
            <person name="Amann R."/>
            <person name="Jetten M.S.M."/>
            <person name="Mascher T."/>
            <person name="Medema M.H."/>
            <person name="Devos D.P."/>
            <person name="Kaster A.-K."/>
            <person name="Ovreas L."/>
            <person name="Rohde M."/>
            <person name="Galperin M.Y."/>
            <person name="Jogler C."/>
        </authorList>
    </citation>
    <scope>NUCLEOTIDE SEQUENCE [LARGE SCALE GENOMIC DNA]</scope>
    <source>
        <strain evidence="9 10">Spa11</strain>
    </source>
</reference>
<evidence type="ECO:0000256" key="5">
    <source>
        <dbReference type="ARBA" id="ARBA00022737"/>
    </source>
</evidence>
<dbReference type="PANTHER" id="PTHR43480:SF1">
    <property type="entry name" value="ACYL-[ACYL-CARRIER-PROTEIN]--UDP-N-ACETYLGLUCOSAMINE O-ACYLTRANSFERASE, MITOCHONDRIAL-RELATED"/>
    <property type="match status" value="1"/>
</dbReference>
<evidence type="ECO:0000256" key="2">
    <source>
        <dbReference type="ARBA" id="ARBA00022516"/>
    </source>
</evidence>
<evidence type="ECO:0000256" key="3">
    <source>
        <dbReference type="ARBA" id="ARBA00022556"/>
    </source>
</evidence>
<feature type="domain" description="UDP N-acetylglucosamine O-acyltransferase C-terminal" evidence="8">
    <location>
        <begin position="149"/>
        <end position="228"/>
    </location>
</feature>
<dbReference type="PANTHER" id="PTHR43480">
    <property type="entry name" value="ACYL-[ACYL-CARRIER-PROTEIN]--UDP-N-ACETYLGLUCOSAMINE O-ACYLTRANSFERASE"/>
    <property type="match status" value="1"/>
</dbReference>
<accession>A0A518K3P5</accession>
<evidence type="ECO:0000259" key="8">
    <source>
        <dbReference type="Pfam" id="PF13720"/>
    </source>
</evidence>